<comment type="caution">
    <text evidence="1">The sequence shown here is derived from an EMBL/GenBank/DDBJ whole genome shotgun (WGS) entry which is preliminary data.</text>
</comment>
<protein>
    <submittedName>
        <fullName evidence="1">Uncharacterized protein</fullName>
    </submittedName>
</protein>
<accession>A0A645H4V1</accession>
<name>A0A645H4V1_9ZZZZ</name>
<organism evidence="1">
    <name type="scientific">bioreactor metagenome</name>
    <dbReference type="NCBI Taxonomy" id="1076179"/>
    <lineage>
        <taxon>unclassified sequences</taxon>
        <taxon>metagenomes</taxon>
        <taxon>ecological metagenomes</taxon>
    </lineage>
</organism>
<dbReference type="EMBL" id="VSSQ01086854">
    <property type="protein sequence ID" value="MPN34025.1"/>
    <property type="molecule type" value="Genomic_DNA"/>
</dbReference>
<reference evidence="1" key="1">
    <citation type="submission" date="2019-08" db="EMBL/GenBank/DDBJ databases">
        <authorList>
            <person name="Kucharzyk K."/>
            <person name="Murdoch R.W."/>
            <person name="Higgins S."/>
            <person name="Loffler F."/>
        </authorList>
    </citation>
    <scope>NUCLEOTIDE SEQUENCE</scope>
</reference>
<dbReference type="AlphaFoldDB" id="A0A645H4V1"/>
<sequence length="125" mass="13654">MQNRRRFAGERRGFVEFVDHRVEFLIPHRAGDRKPAHLRAAGDQGESDRIGFADGVAVEVGDPLGDLGPGIGRAIGTERMKIDPVAQLPDGVAQRFAGERIGQFSHIGQYAFETQAAAIESRNLC</sequence>
<proteinExistence type="predicted"/>
<gene>
    <name evidence="1" type="ORF">SDC9_181517</name>
</gene>
<evidence type="ECO:0000313" key="1">
    <source>
        <dbReference type="EMBL" id="MPN34025.1"/>
    </source>
</evidence>